<reference evidence="2" key="1">
    <citation type="journal article" date="2015" name="Nat. Plants">
        <title>Genome expansion of Arabis alpina linked with retrotransposition and reduced symmetric DNA methylation.</title>
        <authorList>
            <person name="Willing E.M."/>
            <person name="Rawat V."/>
            <person name="Mandakova T."/>
            <person name="Maumus F."/>
            <person name="James G.V."/>
            <person name="Nordstroem K.J."/>
            <person name="Becker C."/>
            <person name="Warthmann N."/>
            <person name="Chica C."/>
            <person name="Szarzynska B."/>
            <person name="Zytnicki M."/>
            <person name="Albani M.C."/>
            <person name="Kiefer C."/>
            <person name="Bergonzi S."/>
            <person name="Castaings L."/>
            <person name="Mateos J.L."/>
            <person name="Berns M.C."/>
            <person name="Bujdoso N."/>
            <person name="Piofczyk T."/>
            <person name="de Lorenzo L."/>
            <person name="Barrero-Sicilia C."/>
            <person name="Mateos I."/>
            <person name="Piednoel M."/>
            <person name="Hagmann J."/>
            <person name="Chen-Min-Tao R."/>
            <person name="Iglesias-Fernandez R."/>
            <person name="Schuster S.C."/>
            <person name="Alonso-Blanco C."/>
            <person name="Roudier F."/>
            <person name="Carbonero P."/>
            <person name="Paz-Ares J."/>
            <person name="Davis S.J."/>
            <person name="Pecinka A."/>
            <person name="Quesneville H."/>
            <person name="Colot V."/>
            <person name="Lysak M.A."/>
            <person name="Weigel D."/>
            <person name="Coupland G."/>
            <person name="Schneeberger K."/>
        </authorList>
    </citation>
    <scope>NUCLEOTIDE SEQUENCE [LARGE SCALE GENOMIC DNA]</scope>
    <source>
        <strain evidence="2">cv. Pajares</strain>
    </source>
</reference>
<evidence type="ECO:0000313" key="2">
    <source>
        <dbReference type="Proteomes" id="UP000029120"/>
    </source>
</evidence>
<keyword evidence="2" id="KW-1185">Reference proteome</keyword>
<organism evidence="1 2">
    <name type="scientific">Arabis alpina</name>
    <name type="common">Alpine rock-cress</name>
    <dbReference type="NCBI Taxonomy" id="50452"/>
    <lineage>
        <taxon>Eukaryota</taxon>
        <taxon>Viridiplantae</taxon>
        <taxon>Streptophyta</taxon>
        <taxon>Embryophyta</taxon>
        <taxon>Tracheophyta</taxon>
        <taxon>Spermatophyta</taxon>
        <taxon>Magnoliopsida</taxon>
        <taxon>eudicotyledons</taxon>
        <taxon>Gunneridae</taxon>
        <taxon>Pentapetalae</taxon>
        <taxon>rosids</taxon>
        <taxon>malvids</taxon>
        <taxon>Brassicales</taxon>
        <taxon>Brassicaceae</taxon>
        <taxon>Arabideae</taxon>
        <taxon>Arabis</taxon>
    </lineage>
</organism>
<protein>
    <submittedName>
        <fullName evidence="1">Uncharacterized protein</fullName>
    </submittedName>
</protein>
<evidence type="ECO:0000313" key="1">
    <source>
        <dbReference type="EMBL" id="KFK22983.1"/>
    </source>
</evidence>
<gene>
    <name evidence="1" type="ORF">AALP_AAs69112U000100</name>
</gene>
<dbReference type="AlphaFoldDB" id="A0A087FZD1"/>
<name>A0A087FZD1_ARAAL</name>
<proteinExistence type="predicted"/>
<dbReference type="Gramene" id="KFK22983">
    <property type="protein sequence ID" value="KFK22983"/>
    <property type="gene ID" value="AALP_AAs69112U000100"/>
</dbReference>
<accession>A0A087FZD1</accession>
<dbReference type="Proteomes" id="UP000029120">
    <property type="component" value="Unassembled WGS sequence"/>
</dbReference>
<sequence length="33" mass="3993">MSTLWWRWLQSSIGVHRRLYGAWLSNLAMDFPI</sequence>
<dbReference type="EMBL" id="KL983632">
    <property type="protein sequence ID" value="KFK22983.1"/>
    <property type="molecule type" value="Genomic_DNA"/>
</dbReference>